<dbReference type="EMBL" id="JANBUK010001588">
    <property type="protein sequence ID" value="KAJ2779346.1"/>
    <property type="molecule type" value="Genomic_DNA"/>
</dbReference>
<proteinExistence type="predicted"/>
<dbReference type="Proteomes" id="UP001140066">
    <property type="component" value="Unassembled WGS sequence"/>
</dbReference>
<name>A0ACC1KBD2_9FUNG</name>
<organism evidence="1 2">
    <name type="scientific">Coemansia linderi</name>
    <dbReference type="NCBI Taxonomy" id="2663919"/>
    <lineage>
        <taxon>Eukaryota</taxon>
        <taxon>Fungi</taxon>
        <taxon>Fungi incertae sedis</taxon>
        <taxon>Zoopagomycota</taxon>
        <taxon>Kickxellomycotina</taxon>
        <taxon>Kickxellomycetes</taxon>
        <taxon>Kickxellales</taxon>
        <taxon>Kickxellaceae</taxon>
        <taxon>Coemansia</taxon>
    </lineage>
</organism>
<comment type="caution">
    <text evidence="1">The sequence shown here is derived from an EMBL/GenBank/DDBJ whole genome shotgun (WGS) entry which is preliminary data.</text>
</comment>
<evidence type="ECO:0000313" key="2">
    <source>
        <dbReference type="Proteomes" id="UP001140066"/>
    </source>
</evidence>
<sequence>MRAQSLFQILPTLVVELIVDYVAAHRQKVSSLEPLEVGAEHEAKFIYPSAIERVKLQLPLLWVCSSFRAVVYANCCKCCTVRFIGSQCNKRVVISNTWPGRFKNLDIPVHLLARELKIEVSLRDIYSGKALSVMLPRCNLAHEFPRVCVLQFWITSVRVDLDITRSSLGVQQNISAFATHIKKMLPRIHKISVS</sequence>
<gene>
    <name evidence="1" type="ORF">GGI18_003940</name>
</gene>
<protein>
    <submittedName>
        <fullName evidence="1">Uncharacterized protein</fullName>
    </submittedName>
</protein>
<keyword evidence="2" id="KW-1185">Reference proteome</keyword>
<feature type="non-terminal residue" evidence="1">
    <location>
        <position position="194"/>
    </location>
</feature>
<evidence type="ECO:0000313" key="1">
    <source>
        <dbReference type="EMBL" id="KAJ2779346.1"/>
    </source>
</evidence>
<accession>A0ACC1KBD2</accession>
<reference evidence="1" key="1">
    <citation type="submission" date="2022-07" db="EMBL/GenBank/DDBJ databases">
        <title>Phylogenomic reconstructions and comparative analyses of Kickxellomycotina fungi.</title>
        <authorList>
            <person name="Reynolds N.K."/>
            <person name="Stajich J.E."/>
            <person name="Barry K."/>
            <person name="Grigoriev I.V."/>
            <person name="Crous P."/>
            <person name="Smith M.E."/>
        </authorList>
    </citation>
    <scope>NUCLEOTIDE SEQUENCE</scope>
    <source>
        <strain evidence="1">BCRC 34191</strain>
    </source>
</reference>